<feature type="region of interest" description="Disordered" evidence="2">
    <location>
        <begin position="1"/>
        <end position="35"/>
    </location>
</feature>
<dbReference type="EMBL" id="CH477785">
    <property type="protein sequence ID" value="EAT36232.1"/>
    <property type="molecule type" value="Genomic_DNA"/>
</dbReference>
<accession>Q16PE4</accession>
<evidence type="ECO:0000256" key="1">
    <source>
        <dbReference type="SAM" id="Coils"/>
    </source>
</evidence>
<organism evidence="3 4">
    <name type="scientific">Aedes aegypti</name>
    <name type="common">Yellowfever mosquito</name>
    <name type="synonym">Culex aegypti</name>
    <dbReference type="NCBI Taxonomy" id="7159"/>
    <lineage>
        <taxon>Eukaryota</taxon>
        <taxon>Metazoa</taxon>
        <taxon>Ecdysozoa</taxon>
        <taxon>Arthropoda</taxon>
        <taxon>Hexapoda</taxon>
        <taxon>Insecta</taxon>
        <taxon>Pterygota</taxon>
        <taxon>Neoptera</taxon>
        <taxon>Endopterygota</taxon>
        <taxon>Diptera</taxon>
        <taxon>Nematocera</taxon>
        <taxon>Culicoidea</taxon>
        <taxon>Culicidae</taxon>
        <taxon>Culicinae</taxon>
        <taxon>Aedini</taxon>
        <taxon>Aedes</taxon>
        <taxon>Stegomyia</taxon>
    </lineage>
</organism>
<dbReference type="PaxDb" id="7159-AAEL011675-PA"/>
<evidence type="ECO:0000256" key="2">
    <source>
        <dbReference type="SAM" id="MobiDB-lite"/>
    </source>
</evidence>
<proteinExistence type="predicted"/>
<dbReference type="AlphaFoldDB" id="Q16PE4"/>
<dbReference type="HOGENOM" id="CLU_778945_0_0_1"/>
<feature type="compositionally biased region" description="Polar residues" evidence="2">
    <location>
        <begin position="26"/>
        <end position="35"/>
    </location>
</feature>
<sequence length="356" mass="40238">MDFPMHRNEEESGDCGNRSRPDSYNERSMTSRGSCSTIRSKSALIALKLEQLEEERAIQQRALEAEKRALALERKAIEAKYRLLKEQLEKKITLRQTDNKRLSINVKESQFDEMKLMQEDPTANRSERNETQQSNIGALLYSTADKRYRVTNCDTVTNMWYDVSQASSVLSSSSNNEDSNANVALDAKFGMVQSLQTSLLACVRNQIHVDLNITDEFFECLPVPSLLEFPTLNICIGIEFNGITVDVHYHDEPVMIMSTNLKAGSMSSVIVGGFKPNVHETIEPSTAKRAHHWYHHKRNVLVTMVMVIATRITDVFGLHYTTEASPFCIGIKGMHGSDMPIDQLPSGRVRAMMRKS</sequence>
<reference evidence="3" key="2">
    <citation type="journal article" date="2007" name="Science">
        <title>Genome sequence of Aedes aegypti, a major arbovirus vector.</title>
        <authorList>
            <person name="Nene V."/>
            <person name="Wortman J.R."/>
            <person name="Lawson D."/>
            <person name="Haas B."/>
            <person name="Kodira C."/>
            <person name="Tu Z.J."/>
            <person name="Loftus B."/>
            <person name="Xi Z."/>
            <person name="Megy K."/>
            <person name="Grabherr M."/>
            <person name="Ren Q."/>
            <person name="Zdobnov E.M."/>
            <person name="Lobo N.F."/>
            <person name="Campbell K.S."/>
            <person name="Brown S.E."/>
            <person name="Bonaldo M.F."/>
            <person name="Zhu J."/>
            <person name="Sinkins S.P."/>
            <person name="Hogenkamp D.G."/>
            <person name="Amedeo P."/>
            <person name="Arensburger P."/>
            <person name="Atkinson P.W."/>
            <person name="Bidwell S."/>
            <person name="Biedler J."/>
            <person name="Birney E."/>
            <person name="Bruggner R.V."/>
            <person name="Costas J."/>
            <person name="Coy M.R."/>
            <person name="Crabtree J."/>
            <person name="Crawford M."/>
            <person name="Debruyn B."/>
            <person name="Decaprio D."/>
            <person name="Eiglmeier K."/>
            <person name="Eisenstadt E."/>
            <person name="El-Dorry H."/>
            <person name="Gelbart W.M."/>
            <person name="Gomes S.L."/>
            <person name="Hammond M."/>
            <person name="Hannick L.I."/>
            <person name="Hogan J.R."/>
            <person name="Holmes M.H."/>
            <person name="Jaffe D."/>
            <person name="Johnston J.S."/>
            <person name="Kennedy R.C."/>
            <person name="Koo H."/>
            <person name="Kravitz S."/>
            <person name="Kriventseva E.V."/>
            <person name="Kulp D."/>
            <person name="Labutti K."/>
            <person name="Lee E."/>
            <person name="Li S."/>
            <person name="Lovin D.D."/>
            <person name="Mao C."/>
            <person name="Mauceli E."/>
            <person name="Menck C.F."/>
            <person name="Miller J.R."/>
            <person name="Montgomery P."/>
            <person name="Mori A."/>
            <person name="Nascimento A.L."/>
            <person name="Naveira H.F."/>
            <person name="Nusbaum C."/>
            <person name="O'leary S."/>
            <person name="Orvis J."/>
            <person name="Pertea M."/>
            <person name="Quesneville H."/>
            <person name="Reidenbach K.R."/>
            <person name="Rogers Y.H."/>
            <person name="Roth C.W."/>
            <person name="Schneider J.R."/>
            <person name="Schatz M."/>
            <person name="Shumway M."/>
            <person name="Stanke M."/>
            <person name="Stinson E.O."/>
            <person name="Tubio J.M."/>
            <person name="Vanzee J.P."/>
            <person name="Verjovski-Almeida S."/>
            <person name="Werner D."/>
            <person name="White O."/>
            <person name="Wyder S."/>
            <person name="Zeng Q."/>
            <person name="Zhao Q."/>
            <person name="Zhao Y."/>
            <person name="Hill C.A."/>
            <person name="Raikhel A.S."/>
            <person name="Soares M.B."/>
            <person name="Knudson D.L."/>
            <person name="Lee N.H."/>
            <person name="Galagan J."/>
            <person name="Salzberg S.L."/>
            <person name="Paulsen I.T."/>
            <person name="Dimopoulos G."/>
            <person name="Collins F.H."/>
            <person name="Birren B."/>
            <person name="Fraser-Liggett C.M."/>
            <person name="Severson D.W."/>
        </authorList>
    </citation>
    <scope>NUCLEOTIDE SEQUENCE [LARGE SCALE GENOMIC DNA]</scope>
    <source>
        <strain evidence="3">Liverpool</strain>
    </source>
</reference>
<gene>
    <name evidence="3" type="ORF">AaeL_AAEL011675</name>
</gene>
<keyword evidence="1" id="KW-0175">Coiled coil</keyword>
<name>Q16PE4_AEDAE</name>
<protein>
    <submittedName>
        <fullName evidence="3">AAEL011675-PA</fullName>
    </submittedName>
</protein>
<dbReference type="Proteomes" id="UP000682892">
    <property type="component" value="Unassembled WGS sequence"/>
</dbReference>
<reference evidence="3" key="1">
    <citation type="submission" date="2005-10" db="EMBL/GenBank/DDBJ databases">
        <authorList>
            <person name="Loftus B.J."/>
            <person name="Nene V.M."/>
            <person name="Hannick L.I."/>
            <person name="Bidwell S."/>
            <person name="Haas B."/>
            <person name="Amedeo P."/>
            <person name="Orvis J."/>
            <person name="Wortman J.R."/>
            <person name="White O.R."/>
            <person name="Salzberg S."/>
            <person name="Shumway M."/>
            <person name="Koo H."/>
            <person name="Zhao Y."/>
            <person name="Holmes M."/>
            <person name="Miller J."/>
            <person name="Schatz M."/>
            <person name="Pop M."/>
            <person name="Pai G."/>
            <person name="Utterback T."/>
            <person name="Rogers Y.-H."/>
            <person name="Kravitz S."/>
            <person name="Fraser C.M."/>
        </authorList>
    </citation>
    <scope>NUCLEOTIDE SEQUENCE</scope>
    <source>
        <strain evidence="3">Liverpool</strain>
    </source>
</reference>
<feature type="compositionally biased region" description="Basic and acidic residues" evidence="2">
    <location>
        <begin position="1"/>
        <end position="10"/>
    </location>
</feature>
<evidence type="ECO:0000313" key="4">
    <source>
        <dbReference type="Proteomes" id="UP000682892"/>
    </source>
</evidence>
<evidence type="ECO:0000313" key="3">
    <source>
        <dbReference type="EMBL" id="EAT36232.1"/>
    </source>
</evidence>
<reference evidence="3" key="3">
    <citation type="submission" date="2012-09" db="EMBL/GenBank/DDBJ databases">
        <authorList>
            <consortium name="VectorBase"/>
        </authorList>
    </citation>
    <scope>NUCLEOTIDE SEQUENCE</scope>
    <source>
        <strain evidence="3">Liverpool</strain>
    </source>
</reference>
<feature type="coiled-coil region" evidence="1">
    <location>
        <begin position="49"/>
        <end position="87"/>
    </location>
</feature>